<dbReference type="InterPro" id="IPR013087">
    <property type="entry name" value="Znf_C2H2_type"/>
</dbReference>
<accession>C4V7P9</accession>
<keyword evidence="1" id="KW-0862">Zinc</keyword>
<sequence length="367" mass="42775">MSNYNIKKNDKNEIMKKCIKDVQKNKKNFSHTEKMDFSADKKFSFERLSKEEEKAINNLVAMSRLSSGFKRSNIPSVEFIRNTLKCKSCMSSYSPTTIQMLIYCGYYGDFRMMFDQQFVNNLNCINYKNNSVIKSVDETKKDSLSSENKLKNNYVDNSNNQKIISKTSNKHLNSSQSISSSDRYQLSTQQQLFELRKNSLKNKNLVDFEKNKEECKDNLSVKNFENKENGTGDFTNSTLSDFITLKDISNPEDTPSIKSEGISLLENNIKIVHDKEKGVSQFYCKFCDSNFTSKNGLNYHIKYVHTVEKSKVIKPFTCPFKKCNKKYKNKNGLYYHLTHRHHDEVDDVDALFAMCMVNKKNKFYIYL</sequence>
<keyword evidence="1" id="KW-0479">Metal-binding</keyword>
<reference evidence="4" key="1">
    <citation type="journal article" date="2009" name="PLoS Pathog.">
        <title>Genomic analyses of the microsporidian Nosema ceranae, an emergent pathogen of honey bees.</title>
        <authorList>
            <person name="Cornman R.S."/>
            <person name="Chen Y.P."/>
            <person name="Schatz M.C."/>
            <person name="Street C."/>
            <person name="Zhao Y."/>
            <person name="Desany B."/>
            <person name="Egholm M."/>
            <person name="Hutchison S."/>
            <person name="Pettis J.S."/>
            <person name="Lipkin W.I."/>
            <person name="Evans J.D."/>
        </authorList>
    </citation>
    <scope>NUCLEOTIDE SEQUENCE [LARGE SCALE GENOMIC DNA]</scope>
    <source>
        <strain evidence="4">BRL01</strain>
    </source>
</reference>
<evidence type="ECO:0000256" key="1">
    <source>
        <dbReference type="PROSITE-ProRule" id="PRU00042"/>
    </source>
</evidence>
<dbReference type="VEuPathDB" id="MicrosporidiaDB:NCER_100485"/>
<organism evidence="4">
    <name type="scientific">Vairimorpha ceranae (strain BRL01)</name>
    <name type="common">Microsporidian parasite</name>
    <name type="synonym">Nosema ceranae</name>
    <dbReference type="NCBI Taxonomy" id="578460"/>
    <lineage>
        <taxon>Eukaryota</taxon>
        <taxon>Fungi</taxon>
        <taxon>Fungi incertae sedis</taxon>
        <taxon>Microsporidia</taxon>
        <taxon>Nosematidae</taxon>
        <taxon>Vairimorpha</taxon>
    </lineage>
</organism>
<dbReference type="KEGG" id="nce:NCER_100485"/>
<dbReference type="HOGENOM" id="CLU_754581_0_0_1"/>
<name>C4V7P9_VAIC1</name>
<protein>
    <recommendedName>
        <fullName evidence="2">C2H2-type domain-containing protein</fullName>
    </recommendedName>
</protein>
<dbReference type="InParanoid" id="C4V7P9"/>
<dbReference type="PROSITE" id="PS50157">
    <property type="entry name" value="ZINC_FINGER_C2H2_2"/>
    <property type="match status" value="2"/>
</dbReference>
<evidence type="ECO:0000313" key="3">
    <source>
        <dbReference type="EMBL" id="EEQ82767.1"/>
    </source>
</evidence>
<dbReference type="EMBL" id="ACOL01000025">
    <property type="protein sequence ID" value="EEQ82767.1"/>
    <property type="molecule type" value="Genomic_DNA"/>
</dbReference>
<dbReference type="Gene3D" id="3.30.160.60">
    <property type="entry name" value="Classic Zinc Finger"/>
    <property type="match status" value="1"/>
</dbReference>
<dbReference type="AlphaFoldDB" id="C4V7P9"/>
<dbReference type="InterPro" id="IPR036236">
    <property type="entry name" value="Znf_C2H2_sf"/>
</dbReference>
<dbReference type="SMART" id="SM00355">
    <property type="entry name" value="ZnF_C2H2"/>
    <property type="match status" value="2"/>
</dbReference>
<evidence type="ECO:0000259" key="2">
    <source>
        <dbReference type="PROSITE" id="PS50157"/>
    </source>
</evidence>
<dbReference type="GO" id="GO:0008270">
    <property type="term" value="F:zinc ion binding"/>
    <property type="evidence" value="ECO:0007669"/>
    <property type="project" value="UniProtKB-KW"/>
</dbReference>
<keyword evidence="1" id="KW-0863">Zinc-finger</keyword>
<feature type="domain" description="C2H2-type" evidence="2">
    <location>
        <begin position="282"/>
        <end position="310"/>
    </location>
</feature>
<dbReference type="STRING" id="578460.C4V7P9"/>
<gene>
    <name evidence="3" type="ORF">NCER_100485</name>
</gene>
<feature type="domain" description="C2H2-type" evidence="2">
    <location>
        <begin position="316"/>
        <end position="346"/>
    </location>
</feature>
<evidence type="ECO:0000313" key="4">
    <source>
        <dbReference type="Proteomes" id="UP000009082"/>
    </source>
</evidence>
<proteinExistence type="predicted"/>
<dbReference type="Proteomes" id="UP000009082">
    <property type="component" value="Unassembled WGS sequence"/>
</dbReference>
<dbReference type="SUPFAM" id="SSF57667">
    <property type="entry name" value="beta-beta-alpha zinc fingers"/>
    <property type="match status" value="1"/>
</dbReference>
<dbReference type="PROSITE" id="PS00028">
    <property type="entry name" value="ZINC_FINGER_C2H2_1"/>
    <property type="match status" value="2"/>
</dbReference>